<reference evidence="2" key="1">
    <citation type="submission" date="2016-12" db="EMBL/GenBank/DDBJ databases">
        <title>Comparative genomic analysis reveals the diversity, evolution, and environmental adaptation strategies of the genus Vibrio.</title>
        <authorList>
            <person name="Lin H."/>
            <person name="Wang X."/>
            <person name="Zhang X.-H."/>
        </authorList>
    </citation>
    <scope>NUCLEOTIDE SEQUENCE [LARGE SCALE GENOMIC DNA]</scope>
    <source>
        <strain evidence="2">QT6D1</strain>
    </source>
</reference>
<evidence type="ECO:0000313" key="2">
    <source>
        <dbReference type="Proteomes" id="UP000197092"/>
    </source>
</evidence>
<accession>A0AAN1FHM6</accession>
<dbReference type="EMBL" id="CP018308">
    <property type="protein sequence ID" value="ASI90805.1"/>
    <property type="molecule type" value="Genomic_DNA"/>
</dbReference>
<protein>
    <submittedName>
        <fullName evidence="1">Uncharacterized protein</fullName>
    </submittedName>
</protein>
<dbReference type="AlphaFoldDB" id="A0AAN1FHM6"/>
<organism evidence="1 2">
    <name type="scientific">Vibrio mediterranei</name>
    <dbReference type="NCBI Taxonomy" id="689"/>
    <lineage>
        <taxon>Bacteria</taxon>
        <taxon>Pseudomonadati</taxon>
        <taxon>Pseudomonadota</taxon>
        <taxon>Gammaproteobacteria</taxon>
        <taxon>Vibrionales</taxon>
        <taxon>Vibrionaceae</taxon>
        <taxon>Vibrio</taxon>
    </lineage>
</organism>
<proteinExistence type="predicted"/>
<gene>
    <name evidence="1" type="ORF">BSZ05_13960</name>
</gene>
<evidence type="ECO:0000313" key="1">
    <source>
        <dbReference type="EMBL" id="ASI90805.1"/>
    </source>
</evidence>
<sequence>MVRRYVARRIDMLKRMNKKAYVQSVAKDVAPKLCAKFGKKNIYSFHEISWVLKQINRSNDRFYKSISYGMLLPYSKELALELHEDLGDLLDFQKSVGKILFNVSEIPSLESYLLYAEVNVEPSSKVTNTSLDSSGGINLFDLGNGE</sequence>
<name>A0AAN1FHM6_9VIBR</name>
<dbReference type="Proteomes" id="UP000197092">
    <property type="component" value="Chromosome 1"/>
</dbReference>
<dbReference type="KEGG" id="vsh:BSZ05_13960"/>